<protein>
    <submittedName>
        <fullName evidence="1">Uncharacterized protein</fullName>
    </submittedName>
</protein>
<evidence type="ECO:0000313" key="1">
    <source>
        <dbReference type="Ensembl" id="ENSNMLP00000035139.1"/>
    </source>
</evidence>
<accession>A0A8C6UEH4</accession>
<keyword evidence="2" id="KW-1185">Reference proteome</keyword>
<dbReference type="Proteomes" id="UP000694523">
    <property type="component" value="Unplaced"/>
</dbReference>
<dbReference type="Ensembl" id="ENSNMLT00000039125.1">
    <property type="protein sequence ID" value="ENSNMLP00000035139.1"/>
    <property type="gene ID" value="ENSNMLG00000021794.1"/>
</dbReference>
<reference evidence="1" key="1">
    <citation type="submission" date="2025-08" db="UniProtKB">
        <authorList>
            <consortium name="Ensembl"/>
        </authorList>
    </citation>
    <scope>IDENTIFICATION</scope>
</reference>
<reference evidence="1" key="2">
    <citation type="submission" date="2025-09" db="UniProtKB">
        <authorList>
            <consortium name="Ensembl"/>
        </authorList>
    </citation>
    <scope>IDENTIFICATION</scope>
</reference>
<dbReference type="AlphaFoldDB" id="A0A8C6UEH4"/>
<evidence type="ECO:0000313" key="2">
    <source>
        <dbReference type="Proteomes" id="UP000694523"/>
    </source>
</evidence>
<proteinExistence type="predicted"/>
<sequence length="82" mass="8983">QNGVHPDVPAVGIDGENAIYGRLEGIGNFGVLATVCVYGQHGCDPLARCIVFRERHLHHILAKDRRVIIGVAYFHYKGVVTC</sequence>
<organism evidence="1 2">
    <name type="scientific">Neogobius melanostomus</name>
    <name type="common">round goby</name>
    <dbReference type="NCBI Taxonomy" id="47308"/>
    <lineage>
        <taxon>Eukaryota</taxon>
        <taxon>Metazoa</taxon>
        <taxon>Chordata</taxon>
        <taxon>Craniata</taxon>
        <taxon>Vertebrata</taxon>
        <taxon>Euteleostomi</taxon>
        <taxon>Actinopterygii</taxon>
        <taxon>Neopterygii</taxon>
        <taxon>Teleostei</taxon>
        <taxon>Neoteleostei</taxon>
        <taxon>Acanthomorphata</taxon>
        <taxon>Gobiaria</taxon>
        <taxon>Gobiiformes</taxon>
        <taxon>Gobioidei</taxon>
        <taxon>Gobiidae</taxon>
        <taxon>Benthophilinae</taxon>
        <taxon>Neogobiini</taxon>
        <taxon>Neogobius</taxon>
    </lineage>
</organism>
<name>A0A8C6UEH4_9GOBI</name>